<reference evidence="2" key="2">
    <citation type="submission" date="2022-01" db="EMBL/GenBank/DDBJ databases">
        <authorList>
            <person name="Yamashiro T."/>
            <person name="Shiraishi A."/>
            <person name="Satake H."/>
            <person name="Nakayama K."/>
        </authorList>
    </citation>
    <scope>NUCLEOTIDE SEQUENCE</scope>
</reference>
<name>A0ABQ5DEK2_9ASTR</name>
<feature type="region of interest" description="Disordered" evidence="1">
    <location>
        <begin position="264"/>
        <end position="328"/>
    </location>
</feature>
<dbReference type="EMBL" id="BQNB010015244">
    <property type="protein sequence ID" value="GJT37686.1"/>
    <property type="molecule type" value="Genomic_DNA"/>
</dbReference>
<gene>
    <name evidence="2" type="ORF">Tco_0937551</name>
</gene>
<evidence type="ECO:0000313" key="2">
    <source>
        <dbReference type="EMBL" id="GJT37686.1"/>
    </source>
</evidence>
<keyword evidence="3" id="KW-1185">Reference proteome</keyword>
<evidence type="ECO:0000313" key="3">
    <source>
        <dbReference type="Proteomes" id="UP001151760"/>
    </source>
</evidence>
<reference evidence="2" key="1">
    <citation type="journal article" date="2022" name="Int. J. Mol. Sci.">
        <title>Draft Genome of Tanacetum Coccineum: Genomic Comparison of Closely Related Tanacetum-Family Plants.</title>
        <authorList>
            <person name="Yamashiro T."/>
            <person name="Shiraishi A."/>
            <person name="Nakayama K."/>
            <person name="Satake H."/>
        </authorList>
    </citation>
    <scope>NUCLEOTIDE SEQUENCE</scope>
</reference>
<feature type="compositionally biased region" description="Low complexity" evidence="1">
    <location>
        <begin position="283"/>
        <end position="292"/>
    </location>
</feature>
<dbReference type="PANTHER" id="PTHR11439:SF483">
    <property type="entry name" value="PEPTIDE SYNTHASE GLIP-LIKE, PUTATIVE (AFU_ORTHOLOGUE AFUA_3G12920)-RELATED"/>
    <property type="match status" value="1"/>
</dbReference>
<comment type="caution">
    <text evidence="2">The sequence shown here is derived from an EMBL/GenBank/DDBJ whole genome shotgun (WGS) entry which is preliminary data.</text>
</comment>
<evidence type="ECO:0000256" key="1">
    <source>
        <dbReference type="SAM" id="MobiDB-lite"/>
    </source>
</evidence>
<organism evidence="2 3">
    <name type="scientific">Tanacetum coccineum</name>
    <dbReference type="NCBI Taxonomy" id="301880"/>
    <lineage>
        <taxon>Eukaryota</taxon>
        <taxon>Viridiplantae</taxon>
        <taxon>Streptophyta</taxon>
        <taxon>Embryophyta</taxon>
        <taxon>Tracheophyta</taxon>
        <taxon>Spermatophyta</taxon>
        <taxon>Magnoliopsida</taxon>
        <taxon>eudicotyledons</taxon>
        <taxon>Gunneridae</taxon>
        <taxon>Pentapetalae</taxon>
        <taxon>asterids</taxon>
        <taxon>campanulids</taxon>
        <taxon>Asterales</taxon>
        <taxon>Asteraceae</taxon>
        <taxon>Asteroideae</taxon>
        <taxon>Anthemideae</taxon>
        <taxon>Anthemidinae</taxon>
        <taxon>Tanacetum</taxon>
    </lineage>
</organism>
<dbReference type="Proteomes" id="UP001151760">
    <property type="component" value="Unassembled WGS sequence"/>
</dbReference>
<proteinExistence type="predicted"/>
<sequence length="328" mass="36522">MLPLNNLSTDESGVFVNETQFRGMIGSLTYLIASRHDIQFFTCLCARFQANPNESHLVVLSMLLLLGAVLKSSRSKVSWLIIISSMTRYHFIMNHILKGDIELHFVPTDLQLADIFTKPLAEPSFTRLVAELEGSDAAYCQVSRSLLWGLNVDTGNILFFDLVSKLVNGKKGRELNVCYTKSFSLIIEHLLGNAYNNDKLKSFKPHHISATSFKTPFTNEVALIPYMQKVANISIETEQTLILPSKEVNTGNTTEKSLFETTVQPVGQPKVSTDKKLRKKKIPSSSKPKTSKNVMQSKPKKTVINTQHAEESVATVDATKSLETSKVA</sequence>
<accession>A0ABQ5DEK2</accession>
<protein>
    <submittedName>
        <fullName evidence="2">Uncharacterized protein</fullName>
    </submittedName>
</protein>
<dbReference type="PANTHER" id="PTHR11439">
    <property type="entry name" value="GAG-POL-RELATED RETROTRANSPOSON"/>
    <property type="match status" value="1"/>
</dbReference>